<feature type="transmembrane region" description="Helical" evidence="11">
    <location>
        <begin position="63"/>
        <end position="83"/>
    </location>
</feature>
<dbReference type="PANTHER" id="PTHR13131">
    <property type="entry name" value="CYSTINOSIN"/>
    <property type="match status" value="1"/>
</dbReference>
<evidence type="ECO:0000256" key="8">
    <source>
        <dbReference type="ARBA" id="ARBA00023136"/>
    </source>
</evidence>
<comment type="catalytic activity">
    <reaction evidence="10">
        <text>L-cystine(out) + H(+)(out) = L-cystine(in) + H(+)(in)</text>
        <dbReference type="Rhea" id="RHEA:66172"/>
        <dbReference type="ChEBI" id="CHEBI:15378"/>
        <dbReference type="ChEBI" id="CHEBI:35491"/>
    </reaction>
    <physiologicalReaction direction="left-to-right" evidence="10">
        <dbReference type="Rhea" id="RHEA:66173"/>
    </physiologicalReaction>
</comment>
<keyword evidence="5" id="KW-0677">Repeat</keyword>
<proteinExistence type="inferred from homology"/>
<dbReference type="Pfam" id="PF04193">
    <property type="entry name" value="PQ-loop"/>
    <property type="match status" value="1"/>
</dbReference>
<comment type="similarity">
    <text evidence="2">Belongs to the cystinosin family.</text>
</comment>
<evidence type="ECO:0000256" key="3">
    <source>
        <dbReference type="ARBA" id="ARBA00022448"/>
    </source>
</evidence>
<keyword evidence="4 11" id="KW-0812">Transmembrane</keyword>
<evidence type="ECO:0000256" key="9">
    <source>
        <dbReference type="ARBA" id="ARBA00023228"/>
    </source>
</evidence>
<name>A0A914DC29_9BILA</name>
<evidence type="ECO:0000256" key="1">
    <source>
        <dbReference type="ARBA" id="ARBA00004155"/>
    </source>
</evidence>
<dbReference type="GO" id="GO:0015293">
    <property type="term" value="F:symporter activity"/>
    <property type="evidence" value="ECO:0007669"/>
    <property type="project" value="UniProtKB-KW"/>
</dbReference>
<dbReference type="AlphaFoldDB" id="A0A914DC29"/>
<evidence type="ECO:0000313" key="12">
    <source>
        <dbReference type="Proteomes" id="UP000887540"/>
    </source>
</evidence>
<dbReference type="Proteomes" id="UP000887540">
    <property type="component" value="Unplaced"/>
</dbReference>
<keyword evidence="9" id="KW-0458">Lysosome</keyword>
<evidence type="ECO:0000313" key="13">
    <source>
        <dbReference type="WBParaSite" id="ACRNAN_scaffold2152.g10658.t1"/>
    </source>
</evidence>
<accession>A0A914DC29</accession>
<dbReference type="FunFam" id="1.20.1280.290:FF:000016">
    <property type="entry name" value="Cystinosin homolog"/>
    <property type="match status" value="1"/>
</dbReference>
<dbReference type="GO" id="GO:0015184">
    <property type="term" value="F:L-cystine transmembrane transporter activity"/>
    <property type="evidence" value="ECO:0007669"/>
    <property type="project" value="TreeGrafter"/>
</dbReference>
<dbReference type="Gene3D" id="1.20.1280.290">
    <property type="match status" value="1"/>
</dbReference>
<evidence type="ECO:0000256" key="11">
    <source>
        <dbReference type="SAM" id="Phobius"/>
    </source>
</evidence>
<sequence>MVVTLSKYVPQVLLNWRLKSTMGWSIGNVLLDFTGGFMDIAQMVLQAINTDDWSGFYGDPVKFGLGLVSMVFDVIFMIQHYILYRHPKIDSEKVKILPDEDSVLQHRF</sequence>
<dbReference type="WBParaSite" id="ACRNAN_scaffold2152.g10658.t1">
    <property type="protein sequence ID" value="ACRNAN_scaffold2152.g10658.t1"/>
    <property type="gene ID" value="ACRNAN_scaffold2152.g10658"/>
</dbReference>
<protein>
    <submittedName>
        <fullName evidence="13">Cystinosin</fullName>
    </submittedName>
</protein>
<keyword evidence="7 11" id="KW-1133">Transmembrane helix</keyword>
<organism evidence="12 13">
    <name type="scientific">Acrobeloides nanus</name>
    <dbReference type="NCBI Taxonomy" id="290746"/>
    <lineage>
        <taxon>Eukaryota</taxon>
        <taxon>Metazoa</taxon>
        <taxon>Ecdysozoa</taxon>
        <taxon>Nematoda</taxon>
        <taxon>Chromadorea</taxon>
        <taxon>Rhabditida</taxon>
        <taxon>Tylenchina</taxon>
        <taxon>Cephalobomorpha</taxon>
        <taxon>Cephaloboidea</taxon>
        <taxon>Cephalobidae</taxon>
        <taxon>Acrobeloides</taxon>
    </lineage>
</organism>
<evidence type="ECO:0000256" key="5">
    <source>
        <dbReference type="ARBA" id="ARBA00022737"/>
    </source>
</evidence>
<evidence type="ECO:0000256" key="10">
    <source>
        <dbReference type="ARBA" id="ARBA00048473"/>
    </source>
</evidence>
<keyword evidence="12" id="KW-1185">Reference proteome</keyword>
<keyword evidence="6" id="KW-0769">Symport</keyword>
<evidence type="ECO:0000256" key="2">
    <source>
        <dbReference type="ARBA" id="ARBA00006855"/>
    </source>
</evidence>
<reference evidence="13" key="1">
    <citation type="submission" date="2022-11" db="UniProtKB">
        <authorList>
            <consortium name="WormBaseParasite"/>
        </authorList>
    </citation>
    <scope>IDENTIFICATION</scope>
</reference>
<dbReference type="SMART" id="SM00679">
    <property type="entry name" value="CTNS"/>
    <property type="match status" value="1"/>
</dbReference>
<keyword evidence="3" id="KW-0813">Transport</keyword>
<evidence type="ECO:0000256" key="4">
    <source>
        <dbReference type="ARBA" id="ARBA00022692"/>
    </source>
</evidence>
<dbReference type="InterPro" id="IPR006603">
    <property type="entry name" value="PQ-loop_rpt"/>
</dbReference>
<dbReference type="GO" id="GO:0005765">
    <property type="term" value="C:lysosomal membrane"/>
    <property type="evidence" value="ECO:0007669"/>
    <property type="project" value="UniProtKB-SubCell"/>
</dbReference>
<evidence type="ECO:0000256" key="7">
    <source>
        <dbReference type="ARBA" id="ARBA00022989"/>
    </source>
</evidence>
<evidence type="ECO:0000256" key="6">
    <source>
        <dbReference type="ARBA" id="ARBA00022847"/>
    </source>
</evidence>
<comment type="subcellular location">
    <subcellularLocation>
        <location evidence="1">Lysosome membrane</location>
        <topology evidence="1">Multi-pass membrane protein</topology>
    </subcellularLocation>
</comment>
<dbReference type="InterPro" id="IPR005282">
    <property type="entry name" value="LC_transporter"/>
</dbReference>
<dbReference type="PANTHER" id="PTHR13131:SF5">
    <property type="entry name" value="CYSTINOSIN"/>
    <property type="match status" value="1"/>
</dbReference>
<keyword evidence="8 11" id="KW-0472">Membrane</keyword>